<dbReference type="AlphaFoldDB" id="A0A5M9WYJ3"/>
<gene>
    <name evidence="1" type="ORF">EC604_22445</name>
</gene>
<dbReference type="RefSeq" id="WP_123066296.1">
    <property type="nucleotide sequence ID" value="NZ_RIAS01000015.1"/>
</dbReference>
<organism evidence="1 2">
    <name type="scientific">Paenibacillus amylolyticus</name>
    <dbReference type="NCBI Taxonomy" id="1451"/>
    <lineage>
        <taxon>Bacteria</taxon>
        <taxon>Bacillati</taxon>
        <taxon>Bacillota</taxon>
        <taxon>Bacilli</taxon>
        <taxon>Bacillales</taxon>
        <taxon>Paenibacillaceae</taxon>
        <taxon>Paenibacillus</taxon>
    </lineage>
</organism>
<sequence length="119" mass="13348">MLTKKPTVQEFMIEELLESNDDNDMIQVLDFIRKNGVPLTQDQARGSFLLQQFGLDDMALAVHTMRPEMTPVSRYMKMTEKLTLADRIKGNAKLGNLLKANANPANQQGIPMGIEKGVK</sequence>
<evidence type="ECO:0000313" key="1">
    <source>
        <dbReference type="EMBL" id="KAA8786592.1"/>
    </source>
</evidence>
<proteinExistence type="predicted"/>
<name>A0A5M9WYJ3_PAEAM</name>
<dbReference type="Proteomes" id="UP000323664">
    <property type="component" value="Unassembled WGS sequence"/>
</dbReference>
<reference evidence="1 2" key="1">
    <citation type="journal article" date="2019" name="J. Ind. Microbiol. Biotechnol.">
        <title>Paenibacillus amylolyticus 27C64 has a diverse set of carbohydrate-active enzymes and complete pectin deconstruction system.</title>
        <authorList>
            <person name="Keggi C."/>
            <person name="Doran-Peterson J."/>
        </authorList>
    </citation>
    <scope>NUCLEOTIDE SEQUENCE [LARGE SCALE GENOMIC DNA]</scope>
    <source>
        <strain evidence="1 2">27C64</strain>
    </source>
</reference>
<accession>A0A5M9WYJ3</accession>
<dbReference type="EMBL" id="RIAS01000015">
    <property type="protein sequence ID" value="KAA8786592.1"/>
    <property type="molecule type" value="Genomic_DNA"/>
</dbReference>
<protein>
    <submittedName>
        <fullName evidence="1">Uncharacterized protein</fullName>
    </submittedName>
</protein>
<comment type="caution">
    <text evidence="1">The sequence shown here is derived from an EMBL/GenBank/DDBJ whole genome shotgun (WGS) entry which is preliminary data.</text>
</comment>
<dbReference type="OrthoDB" id="2680526at2"/>
<evidence type="ECO:0000313" key="2">
    <source>
        <dbReference type="Proteomes" id="UP000323664"/>
    </source>
</evidence>